<dbReference type="PROSITE" id="PS50956">
    <property type="entry name" value="HTH_ASNC_2"/>
    <property type="match status" value="1"/>
</dbReference>
<sequence>MNKLDKKILAHLQAEGRLSVTELAERIGLSVSPCHRRVKTLEDTGVIQGYRAQLNPELVGLNFSAIIFVTLKDGNRDSLQAFEAAIIDIPQIVQAQRLFGTPDYLLQIVTTNLASFQKLYDDKLAAIPSIQRLTSTIVMKDVVSGRALPI</sequence>
<dbReference type="Proteomes" id="UP000832011">
    <property type="component" value="Chromosome"/>
</dbReference>
<evidence type="ECO:0000259" key="4">
    <source>
        <dbReference type="PROSITE" id="PS50956"/>
    </source>
</evidence>
<dbReference type="InterPro" id="IPR019885">
    <property type="entry name" value="Tscrpt_reg_HTH_AsnC-type_CS"/>
</dbReference>
<dbReference type="RefSeq" id="WP_058356112.1">
    <property type="nucleotide sequence ID" value="NZ_CABKVG010000008.1"/>
</dbReference>
<organism evidence="5 6">
    <name type="scientific">Vitreoscilla massiliensis</name>
    <dbReference type="NCBI Taxonomy" id="1689272"/>
    <lineage>
        <taxon>Bacteria</taxon>
        <taxon>Pseudomonadati</taxon>
        <taxon>Pseudomonadota</taxon>
        <taxon>Betaproteobacteria</taxon>
        <taxon>Neisseriales</taxon>
        <taxon>Neisseriaceae</taxon>
        <taxon>Vitreoscilla</taxon>
    </lineage>
</organism>
<keyword evidence="2" id="KW-0238">DNA-binding</keyword>
<dbReference type="CDD" id="cd00090">
    <property type="entry name" value="HTH_ARSR"/>
    <property type="match status" value="1"/>
</dbReference>
<dbReference type="Gene3D" id="3.30.70.920">
    <property type="match status" value="1"/>
</dbReference>
<dbReference type="PANTHER" id="PTHR30154">
    <property type="entry name" value="LEUCINE-RESPONSIVE REGULATORY PROTEIN"/>
    <property type="match status" value="1"/>
</dbReference>
<dbReference type="SUPFAM" id="SSF46785">
    <property type="entry name" value="Winged helix' DNA-binding domain"/>
    <property type="match status" value="1"/>
</dbReference>
<keyword evidence="1" id="KW-0805">Transcription regulation</keyword>
<protein>
    <submittedName>
        <fullName evidence="5">Lrp/AsnC family transcriptional regulator</fullName>
    </submittedName>
</protein>
<dbReference type="Pfam" id="PF01037">
    <property type="entry name" value="AsnC_trans_reg"/>
    <property type="match status" value="1"/>
</dbReference>
<dbReference type="PROSITE" id="PS00519">
    <property type="entry name" value="HTH_ASNC_1"/>
    <property type="match status" value="1"/>
</dbReference>
<dbReference type="SUPFAM" id="SSF54909">
    <property type="entry name" value="Dimeric alpha+beta barrel"/>
    <property type="match status" value="1"/>
</dbReference>
<gene>
    <name evidence="5" type="ORF">LVJ82_03065</name>
</gene>
<dbReference type="InterPro" id="IPR019888">
    <property type="entry name" value="Tscrpt_reg_AsnC-like"/>
</dbReference>
<evidence type="ECO:0000256" key="3">
    <source>
        <dbReference type="ARBA" id="ARBA00023163"/>
    </source>
</evidence>
<evidence type="ECO:0000313" key="5">
    <source>
        <dbReference type="EMBL" id="UOO89983.1"/>
    </source>
</evidence>
<dbReference type="Pfam" id="PF13412">
    <property type="entry name" value="HTH_24"/>
    <property type="match status" value="1"/>
</dbReference>
<dbReference type="InterPro" id="IPR036388">
    <property type="entry name" value="WH-like_DNA-bd_sf"/>
</dbReference>
<dbReference type="InterPro" id="IPR011008">
    <property type="entry name" value="Dimeric_a/b-barrel"/>
</dbReference>
<dbReference type="PANTHER" id="PTHR30154:SF34">
    <property type="entry name" value="TRANSCRIPTIONAL REGULATOR AZLB"/>
    <property type="match status" value="1"/>
</dbReference>
<evidence type="ECO:0000256" key="2">
    <source>
        <dbReference type="ARBA" id="ARBA00023125"/>
    </source>
</evidence>
<evidence type="ECO:0000313" key="6">
    <source>
        <dbReference type="Proteomes" id="UP000832011"/>
    </source>
</evidence>
<feature type="domain" description="HTH asnC-type" evidence="4">
    <location>
        <begin position="1"/>
        <end position="62"/>
    </location>
</feature>
<dbReference type="InterPro" id="IPR000485">
    <property type="entry name" value="AsnC-type_HTH_dom"/>
</dbReference>
<proteinExistence type="predicted"/>
<dbReference type="Gene3D" id="1.10.10.10">
    <property type="entry name" value="Winged helix-like DNA-binding domain superfamily/Winged helix DNA-binding domain"/>
    <property type="match status" value="1"/>
</dbReference>
<keyword evidence="6" id="KW-1185">Reference proteome</keyword>
<name>A0ABY4E3T1_9NEIS</name>
<accession>A0ABY4E3T1</accession>
<keyword evidence="3" id="KW-0804">Transcription</keyword>
<dbReference type="SMART" id="SM00344">
    <property type="entry name" value="HTH_ASNC"/>
    <property type="match status" value="1"/>
</dbReference>
<dbReference type="EMBL" id="CP091511">
    <property type="protein sequence ID" value="UOO89983.1"/>
    <property type="molecule type" value="Genomic_DNA"/>
</dbReference>
<dbReference type="InterPro" id="IPR019887">
    <property type="entry name" value="Tscrpt_reg_AsnC/Lrp_C"/>
</dbReference>
<dbReference type="InterPro" id="IPR036390">
    <property type="entry name" value="WH_DNA-bd_sf"/>
</dbReference>
<evidence type="ECO:0000256" key="1">
    <source>
        <dbReference type="ARBA" id="ARBA00023015"/>
    </source>
</evidence>
<reference evidence="5 6" key="1">
    <citation type="journal article" date="2022" name="Res Sq">
        <title>Evolution of multicellular longitudinally dividing oral cavity symbionts (Neisseriaceae).</title>
        <authorList>
            <person name="Nyongesa S."/>
            <person name="Weber P."/>
            <person name="Bernet E."/>
            <person name="Pullido F."/>
            <person name="Nieckarz M."/>
            <person name="Delaby M."/>
            <person name="Nieves C."/>
            <person name="Viehboeck T."/>
            <person name="Krause N."/>
            <person name="Rivera-Millot A."/>
            <person name="Nakamura A."/>
            <person name="Vischer N."/>
            <person name="VanNieuwenhze M."/>
            <person name="Brun Y."/>
            <person name="Cava F."/>
            <person name="Bulgheresi S."/>
            <person name="Veyrier F."/>
        </authorList>
    </citation>
    <scope>NUCLEOTIDE SEQUENCE [LARGE SCALE GENOMIC DNA]</scope>
    <source>
        <strain evidence="5 6">SN4</strain>
    </source>
</reference>
<dbReference type="InterPro" id="IPR011991">
    <property type="entry name" value="ArsR-like_HTH"/>
</dbReference>
<dbReference type="PRINTS" id="PR00033">
    <property type="entry name" value="HTHASNC"/>
</dbReference>